<dbReference type="GO" id="GO:0005829">
    <property type="term" value="C:cytosol"/>
    <property type="evidence" value="ECO:0007669"/>
    <property type="project" value="TreeGrafter"/>
</dbReference>
<evidence type="ECO:0000256" key="2">
    <source>
        <dbReference type="ARBA" id="ARBA00022679"/>
    </source>
</evidence>
<evidence type="ECO:0000313" key="16">
    <source>
        <dbReference type="EMBL" id="AHG74565.1"/>
    </source>
</evidence>
<dbReference type="PROSITE" id="PS00584">
    <property type="entry name" value="PFKB_KINASES_2"/>
    <property type="match status" value="1"/>
</dbReference>
<dbReference type="AlphaFoldDB" id="W0Q9P1"/>
<comment type="similarity">
    <text evidence="1">Belongs to the carbohydrate kinase PfkB family.</text>
</comment>
<evidence type="ECO:0000256" key="6">
    <source>
        <dbReference type="ARBA" id="ARBA00023277"/>
    </source>
</evidence>
<dbReference type="Pfam" id="PF00294">
    <property type="entry name" value="PfkB"/>
    <property type="match status" value="1"/>
</dbReference>
<dbReference type="eggNOG" id="COG0524">
    <property type="taxonomic scope" value="Bacteria"/>
</dbReference>
<evidence type="ECO:0000256" key="9">
    <source>
        <dbReference type="ARBA" id="ARBA00050729"/>
    </source>
</evidence>
<dbReference type="InterPro" id="IPR029056">
    <property type="entry name" value="Ribokinase-like"/>
</dbReference>
<evidence type="ECO:0000256" key="8">
    <source>
        <dbReference type="ARBA" id="ARBA00044254"/>
    </source>
</evidence>
<dbReference type="InterPro" id="IPR011611">
    <property type="entry name" value="PfkB_dom"/>
</dbReference>
<evidence type="ECO:0000256" key="12">
    <source>
        <dbReference type="ARBA" id="ARBA00067931"/>
    </source>
</evidence>
<keyword evidence="4" id="KW-0418">Kinase</keyword>
<dbReference type="CDD" id="cd01166">
    <property type="entry name" value="KdgK"/>
    <property type="match status" value="1"/>
</dbReference>
<dbReference type="GO" id="GO:0006974">
    <property type="term" value="P:DNA damage response"/>
    <property type="evidence" value="ECO:0007669"/>
    <property type="project" value="TreeGrafter"/>
</dbReference>
<dbReference type="KEGG" id="mvi:X808_360"/>
<evidence type="ECO:0000256" key="1">
    <source>
        <dbReference type="ARBA" id="ARBA00010688"/>
    </source>
</evidence>
<dbReference type="OrthoDB" id="9776822at2"/>
<dbReference type="HOGENOM" id="CLU_027634_8_0_6"/>
<dbReference type="InterPro" id="IPR050306">
    <property type="entry name" value="PfkB_Carbo_kinase"/>
</dbReference>
<comment type="catalytic activity">
    <reaction evidence="9">
        <text>2-dehydro-3-deoxy-D-gluconate + ATP = 2-dehydro-3-deoxy-6-phospho-D-gluconate + ADP + H(+)</text>
        <dbReference type="Rhea" id="RHEA:14797"/>
        <dbReference type="ChEBI" id="CHEBI:15378"/>
        <dbReference type="ChEBI" id="CHEBI:30616"/>
        <dbReference type="ChEBI" id="CHEBI:57569"/>
        <dbReference type="ChEBI" id="CHEBI:57990"/>
        <dbReference type="ChEBI" id="CHEBI:456216"/>
        <dbReference type="EC" id="2.7.1.45"/>
    </reaction>
</comment>
<keyword evidence="6" id="KW-0119">Carbohydrate metabolism</keyword>
<dbReference type="GO" id="GO:0042840">
    <property type="term" value="P:D-glucuronate catabolic process"/>
    <property type="evidence" value="ECO:0007669"/>
    <property type="project" value="TreeGrafter"/>
</dbReference>
<dbReference type="STRING" id="1433287.X808_360"/>
<keyword evidence="3" id="KW-0547">Nucleotide-binding</keyword>
<keyword evidence="17" id="KW-1185">Reference proteome</keyword>
<dbReference type="EMBL" id="CP006943">
    <property type="protein sequence ID" value="AHG74565.1"/>
    <property type="molecule type" value="Genomic_DNA"/>
</dbReference>
<comment type="function">
    <text evidence="10">Catalyzes the phosphorylation of 2-keto-3-deoxygluconate (KDG) to produce 2-keto-3-deoxy-6-phosphogluconate (KDPG).</text>
</comment>
<dbReference type="GO" id="GO:0019698">
    <property type="term" value="P:D-galacturonate catabolic process"/>
    <property type="evidence" value="ECO:0007669"/>
    <property type="project" value="TreeGrafter"/>
</dbReference>
<evidence type="ECO:0000256" key="13">
    <source>
        <dbReference type="ARBA" id="ARBA00075711"/>
    </source>
</evidence>
<evidence type="ECO:0000256" key="11">
    <source>
        <dbReference type="ARBA" id="ARBA00066369"/>
    </source>
</evidence>
<dbReference type="GO" id="GO:0008673">
    <property type="term" value="F:2-dehydro-3-deoxygluconokinase activity"/>
    <property type="evidence" value="ECO:0007669"/>
    <property type="project" value="UniProtKB-EC"/>
</dbReference>
<feature type="domain" description="Carbohydrate kinase PfkB" evidence="15">
    <location>
        <begin position="1"/>
        <end position="300"/>
    </location>
</feature>
<dbReference type="EC" id="2.7.1.45" evidence="11"/>
<evidence type="ECO:0000256" key="14">
    <source>
        <dbReference type="ARBA" id="ARBA00080545"/>
    </source>
</evidence>
<dbReference type="RefSeq" id="WP_025216347.1">
    <property type="nucleotide sequence ID" value="NZ_CP006943.1"/>
</dbReference>
<dbReference type="Gene3D" id="3.40.1190.20">
    <property type="match status" value="1"/>
</dbReference>
<dbReference type="InterPro" id="IPR002173">
    <property type="entry name" value="Carboh/pur_kinase_PfkB_CS"/>
</dbReference>
<keyword evidence="2" id="KW-0808">Transferase</keyword>
<evidence type="ECO:0000256" key="4">
    <source>
        <dbReference type="ARBA" id="ARBA00022777"/>
    </source>
</evidence>
<sequence>MKKLSIIGECMIELNGEPFGNMYQTYGGDSLNTATYLARVTSPEQIEVRYISALGTDKLSQGMLEAWQADNINTEFVLRDEHRQPGLYLIQLDKQGERTFLYWRNQSAARYLLQHADYPKSLNAMAETDMVYFSGISLAILSENDRVQLIEQLRELKKQGVKIAFDSNYRPKLWESTETAQQHYANLLALVDLALVTFDDEHLLWGDENEQATLARLAQYGIETIVVKQGSQGATVQHNGEQIFVPTVPVENVVDTTSAGDSFNAGFLNGYLLGKDLTTCCQQGNTVAGIVIQHKGAIINKSATAHLKSQFEQSM</sequence>
<evidence type="ECO:0000256" key="10">
    <source>
        <dbReference type="ARBA" id="ARBA00054997"/>
    </source>
</evidence>
<dbReference type="SUPFAM" id="SSF53613">
    <property type="entry name" value="Ribokinase-like"/>
    <property type="match status" value="1"/>
</dbReference>
<accession>W0Q9P1</accession>
<dbReference type="GO" id="GO:0005524">
    <property type="term" value="F:ATP binding"/>
    <property type="evidence" value="ECO:0007669"/>
    <property type="project" value="UniProtKB-KW"/>
</dbReference>
<dbReference type="Proteomes" id="UP000066995">
    <property type="component" value="Chromosome"/>
</dbReference>
<dbReference type="PANTHER" id="PTHR43085">
    <property type="entry name" value="HEXOKINASE FAMILY MEMBER"/>
    <property type="match status" value="1"/>
</dbReference>
<evidence type="ECO:0000256" key="3">
    <source>
        <dbReference type="ARBA" id="ARBA00022741"/>
    </source>
</evidence>
<reference evidence="16 17" key="1">
    <citation type="submission" date="2013-12" db="EMBL/GenBank/DDBJ databases">
        <title>Annotation of the Mannheimia varigena USDA-ARS-USMARC-1296 complete genome.</title>
        <authorList>
            <person name="Harhay G.P."/>
            <person name="Clawson M.L."/>
            <person name="Murray R.W."/>
            <person name="Lubbers B.V."/>
            <person name="Heaton M.P."/>
            <person name="Chitko-Mckown C.G."/>
            <person name="Harhay D.M."/>
            <person name="Smith T.P.L."/>
        </authorList>
    </citation>
    <scope>NUCLEOTIDE SEQUENCE [LARGE SCALE GENOMIC DNA]</scope>
    <source>
        <strain evidence="16 17">USDA-ARS-USMARC-1296</strain>
    </source>
</reference>
<organism evidence="16 17">
    <name type="scientific">Mannheimia varigena USDA-ARS-USMARC-1296</name>
    <dbReference type="NCBI Taxonomy" id="1433287"/>
    <lineage>
        <taxon>Bacteria</taxon>
        <taxon>Pseudomonadati</taxon>
        <taxon>Pseudomonadota</taxon>
        <taxon>Gammaproteobacteria</taxon>
        <taxon>Pasteurellales</taxon>
        <taxon>Pasteurellaceae</taxon>
        <taxon>Mannheimia</taxon>
    </lineage>
</organism>
<protein>
    <recommendedName>
        <fullName evidence="12">2-dehydro-3-deoxygluconokinase</fullName>
        <ecNumber evidence="11">2.7.1.45</ecNumber>
    </recommendedName>
    <alternativeName>
        <fullName evidence="13">2-keto-3-deoxygluconokinase</fullName>
    </alternativeName>
    <alternativeName>
        <fullName evidence="14">3-deoxy-2-oxo-D-gluconate kinase</fullName>
    </alternativeName>
    <alternativeName>
        <fullName evidence="8">KDG kinase</fullName>
    </alternativeName>
</protein>
<dbReference type="FunFam" id="3.40.1190.20:FF:000011">
    <property type="entry name" value="2-dehydro-3-deoxygluconokinase, putative"/>
    <property type="match status" value="1"/>
</dbReference>
<evidence type="ECO:0000259" key="15">
    <source>
        <dbReference type="Pfam" id="PF00294"/>
    </source>
</evidence>
<comment type="pathway">
    <text evidence="7">Carbohydrate acid metabolism; 2-dehydro-3-deoxy-D-gluconate degradation; D-glyceraldehyde 3-phosphate and pyruvate from 2-dehydro-3-deoxy-D-gluconate: step 1/2.</text>
</comment>
<gene>
    <name evidence="16" type="ORF">X808_360</name>
</gene>
<keyword evidence="5" id="KW-0067">ATP-binding</keyword>
<evidence type="ECO:0000256" key="7">
    <source>
        <dbReference type="ARBA" id="ARBA00043951"/>
    </source>
</evidence>
<evidence type="ECO:0000256" key="5">
    <source>
        <dbReference type="ARBA" id="ARBA00022840"/>
    </source>
</evidence>
<evidence type="ECO:0000313" key="17">
    <source>
        <dbReference type="Proteomes" id="UP000066995"/>
    </source>
</evidence>
<proteinExistence type="inferred from homology"/>
<dbReference type="PATRIC" id="fig|1433287.3.peg.34"/>
<name>W0Q9P1_9PAST</name>
<dbReference type="PANTHER" id="PTHR43085:SF15">
    <property type="entry name" value="2-DEHYDRO-3-DEOXYGLUCONOKINASE"/>
    <property type="match status" value="1"/>
</dbReference>